<evidence type="ECO:0000256" key="3">
    <source>
        <dbReference type="ARBA" id="ARBA00011964"/>
    </source>
</evidence>
<evidence type="ECO:0000256" key="8">
    <source>
        <dbReference type="ARBA" id="ARBA00022989"/>
    </source>
</evidence>
<dbReference type="PANTHER" id="PTHR12646">
    <property type="entry name" value="NOT56 - RELATED"/>
    <property type="match status" value="1"/>
</dbReference>
<evidence type="ECO:0000256" key="9">
    <source>
        <dbReference type="ARBA" id="ARBA00023136"/>
    </source>
</evidence>
<keyword evidence="9 11" id="KW-0472">Membrane</keyword>
<name>A0A5D2FWY0_GOSDA</name>
<dbReference type="Pfam" id="PF05208">
    <property type="entry name" value="ALG3"/>
    <property type="match status" value="1"/>
</dbReference>
<keyword evidence="4" id="KW-0328">Glycosyltransferase</keyword>
<reference evidence="12 13" key="1">
    <citation type="submission" date="2019-06" db="EMBL/GenBank/DDBJ databases">
        <title>WGS assembly of Gossypium darwinii.</title>
        <authorList>
            <person name="Chen Z.J."/>
            <person name="Sreedasyam A."/>
            <person name="Ando A."/>
            <person name="Song Q."/>
            <person name="De L."/>
            <person name="Hulse-Kemp A."/>
            <person name="Ding M."/>
            <person name="Ye W."/>
            <person name="Kirkbride R."/>
            <person name="Jenkins J."/>
            <person name="Plott C."/>
            <person name="Lovell J."/>
            <person name="Lin Y.-M."/>
            <person name="Vaughn R."/>
            <person name="Liu B."/>
            <person name="Li W."/>
            <person name="Simpson S."/>
            <person name="Scheffler B."/>
            <person name="Saski C."/>
            <person name="Grover C."/>
            <person name="Hu G."/>
            <person name="Conover J."/>
            <person name="Carlson J."/>
            <person name="Shu S."/>
            <person name="Boston L."/>
            <person name="Williams M."/>
            <person name="Peterson D."/>
            <person name="Mcgee K."/>
            <person name="Jones D."/>
            <person name="Wendel J."/>
            <person name="Stelly D."/>
            <person name="Grimwood J."/>
            <person name="Schmutz J."/>
        </authorList>
    </citation>
    <scope>NUCLEOTIDE SEQUENCE [LARGE SCALE GENOMIC DNA]</scope>
    <source>
        <strain evidence="12">1808015.09</strain>
    </source>
</reference>
<dbReference type="EC" id="2.4.1.258" evidence="3"/>
<keyword evidence="13" id="KW-1185">Reference proteome</keyword>
<evidence type="ECO:0000256" key="5">
    <source>
        <dbReference type="ARBA" id="ARBA00022679"/>
    </source>
</evidence>
<evidence type="ECO:0000256" key="2">
    <source>
        <dbReference type="ARBA" id="ARBA00004922"/>
    </source>
</evidence>
<keyword evidence="8 11" id="KW-1133">Transmembrane helix</keyword>
<dbReference type="PANTHER" id="PTHR12646:SF0">
    <property type="entry name" value="DOL-P-MAN:MAN(5)GLCNAC(2)-PP-DOL ALPHA-1,3-MANNOSYLTRANSFERASE"/>
    <property type="match status" value="1"/>
</dbReference>
<comment type="subcellular location">
    <subcellularLocation>
        <location evidence="1">Endoplasmic reticulum membrane</location>
        <topology evidence="1">Multi-pass membrane protein</topology>
    </subcellularLocation>
</comment>
<keyword evidence="6 11" id="KW-0812">Transmembrane</keyword>
<evidence type="ECO:0000256" key="4">
    <source>
        <dbReference type="ARBA" id="ARBA00022676"/>
    </source>
</evidence>
<sequence>MNSQNQVESTLKEILEVVKPLHEDWVTRFKIINELREVVQSIENLRADKYISLSECSESSKLVNSRLLPWSALILLCLSKRVHSIFVLRLFNDCFAMTLLHAAMGSILFGWWHLGLIIFSVALSIKMNVLLYAPSLFILMLKAMSISGVISALASAALVQIVLGLPFLLSFPVEYISRAFNLGRVFIHFWSVNFKFVPEPFNFQCCLGSQTRCCIWTCC</sequence>
<protein>
    <recommendedName>
        <fullName evidence="3">dolichyl-P-Man:Man5GlcNAc2-PP-dolichol alpha-1,3-mannosyltransferase</fullName>
        <ecNumber evidence="3">2.4.1.258</ecNumber>
    </recommendedName>
</protein>
<dbReference type="GO" id="GO:0052925">
    <property type="term" value="F:dol-P-Man:Man(5)GlcNAc(2)-PP-Dol alpha-1,3-mannosyltransferase activity"/>
    <property type="evidence" value="ECO:0007669"/>
    <property type="project" value="UniProtKB-EC"/>
</dbReference>
<gene>
    <name evidence="12" type="ORF">ES288_A07G184500v1</name>
</gene>
<feature type="transmembrane region" description="Helical" evidence="11">
    <location>
        <begin position="145"/>
        <end position="169"/>
    </location>
</feature>
<dbReference type="InterPro" id="IPR007873">
    <property type="entry name" value="Glycosyltransferase_ALG3"/>
</dbReference>
<organism evidence="12 13">
    <name type="scientific">Gossypium darwinii</name>
    <name type="common">Darwin's cotton</name>
    <name type="synonym">Gossypium barbadense var. darwinii</name>
    <dbReference type="NCBI Taxonomy" id="34276"/>
    <lineage>
        <taxon>Eukaryota</taxon>
        <taxon>Viridiplantae</taxon>
        <taxon>Streptophyta</taxon>
        <taxon>Embryophyta</taxon>
        <taxon>Tracheophyta</taxon>
        <taxon>Spermatophyta</taxon>
        <taxon>Magnoliopsida</taxon>
        <taxon>eudicotyledons</taxon>
        <taxon>Gunneridae</taxon>
        <taxon>Pentapetalae</taxon>
        <taxon>rosids</taxon>
        <taxon>malvids</taxon>
        <taxon>Malvales</taxon>
        <taxon>Malvaceae</taxon>
        <taxon>Malvoideae</taxon>
        <taxon>Gossypium</taxon>
    </lineage>
</organism>
<evidence type="ECO:0000313" key="12">
    <source>
        <dbReference type="EMBL" id="TYH10537.1"/>
    </source>
</evidence>
<keyword evidence="7" id="KW-0256">Endoplasmic reticulum</keyword>
<evidence type="ECO:0000256" key="7">
    <source>
        <dbReference type="ARBA" id="ARBA00022824"/>
    </source>
</evidence>
<dbReference type="Proteomes" id="UP000323506">
    <property type="component" value="Chromosome A07"/>
</dbReference>
<evidence type="ECO:0000256" key="6">
    <source>
        <dbReference type="ARBA" id="ARBA00022692"/>
    </source>
</evidence>
<evidence type="ECO:0000256" key="10">
    <source>
        <dbReference type="ARBA" id="ARBA00049506"/>
    </source>
</evidence>
<comment type="pathway">
    <text evidence="2">Protein modification; protein glycosylation.</text>
</comment>
<accession>A0A5D2FWY0</accession>
<evidence type="ECO:0000256" key="11">
    <source>
        <dbReference type="SAM" id="Phobius"/>
    </source>
</evidence>
<proteinExistence type="predicted"/>
<evidence type="ECO:0000256" key="1">
    <source>
        <dbReference type="ARBA" id="ARBA00004477"/>
    </source>
</evidence>
<evidence type="ECO:0000313" key="13">
    <source>
        <dbReference type="Proteomes" id="UP000323506"/>
    </source>
</evidence>
<dbReference type="GO" id="GO:0005789">
    <property type="term" value="C:endoplasmic reticulum membrane"/>
    <property type="evidence" value="ECO:0007669"/>
    <property type="project" value="UniProtKB-SubCell"/>
</dbReference>
<keyword evidence="5" id="KW-0808">Transferase</keyword>
<dbReference type="AlphaFoldDB" id="A0A5D2FWY0"/>
<comment type="catalytic activity">
    <reaction evidence="10">
        <text>an alpha-D-Man-(1-&gt;2)-alpha-D-Man-(1-&gt;2)-alpha-D-Man-(1-&gt;3)-[alpha-D-Man-(1-&gt;6)]-beta-D-Man-(1-&gt;4)-beta-D-GlcNAc-(1-&gt;4)-alpha-D-GlcNAc-diphospho-di-trans,poly-cis-dolichol + a di-trans,poly-cis-dolichyl beta-D-mannosyl phosphate = an alpha-D-Man-(1-&gt;2)-alpha-D-Man-(1-&gt;2)-alpha-D-Man-(1-&gt;3)-[alpha-D-Man-(1-&gt;3)-alpha-D-Man-(1-&gt;6)]-beta-D-Man-(1-&gt;4)-beta-D-GlcNAc-(1-&gt;4)-alpha-D-GlcNAc-diphospho-di-trans,poly-cis-dolichol + a di-trans,poly-cis-dolichyl phosphate + H(+)</text>
        <dbReference type="Rhea" id="RHEA:29527"/>
        <dbReference type="Rhea" id="RHEA-COMP:19498"/>
        <dbReference type="Rhea" id="RHEA-COMP:19501"/>
        <dbReference type="Rhea" id="RHEA-COMP:19516"/>
        <dbReference type="Rhea" id="RHEA-COMP:19517"/>
        <dbReference type="ChEBI" id="CHEBI:15378"/>
        <dbReference type="ChEBI" id="CHEBI:57683"/>
        <dbReference type="ChEBI" id="CHEBI:58211"/>
        <dbReference type="ChEBI" id="CHEBI:132515"/>
        <dbReference type="ChEBI" id="CHEBI:132516"/>
        <dbReference type="EC" id="2.4.1.258"/>
    </reaction>
    <physiologicalReaction direction="left-to-right" evidence="10">
        <dbReference type="Rhea" id="RHEA:29528"/>
    </physiologicalReaction>
</comment>
<dbReference type="EMBL" id="CM017694">
    <property type="protein sequence ID" value="TYH10537.1"/>
    <property type="molecule type" value="Genomic_DNA"/>
</dbReference>